<dbReference type="SUPFAM" id="SSF53850">
    <property type="entry name" value="Periplasmic binding protein-like II"/>
    <property type="match status" value="1"/>
</dbReference>
<dbReference type="PANTHER" id="PTHR42941">
    <property type="entry name" value="SLL1037 PROTEIN"/>
    <property type="match status" value="1"/>
</dbReference>
<dbReference type="PROSITE" id="PS51257">
    <property type="entry name" value="PROKAR_LIPOPROTEIN"/>
    <property type="match status" value="1"/>
</dbReference>
<sequence length="350" mass="36792">MKSHRKGVFEMKKILSLALAAAMTLSLLAGCGSKDSGSSTSSANSGGASSQTTGTHDPVTINFPTASASGALYAVGAAITNLWDTEIDYVSASSQASAGGIENLTLVSEDEAQVSIAISSNCYQCLNGTDSFEGYAYDDLKVIAGLYFNPNQVVVTEKSGITSLADVAGKHFAVAAAGSSVEGECRNHFTAAGLTYPDDIQAEYIDFTAAADMLANGTIDGAWIMSGAPAAAVSQALSSGCKLLNIDDTIISSLQEQYPWYAPLTIPAGTYPNQDEDIQTSAIKMVMFCRGDLDEETVYQLTKTFWENIDKLGDSQANLKGLTPEEAVKDIADLPLHSGSEKYYTEIGVL</sequence>
<accession>A0A8J6MCR0</accession>
<gene>
    <name evidence="3" type="ORF">H8S11_04660</name>
</gene>
<evidence type="ECO:0000256" key="1">
    <source>
        <dbReference type="SAM" id="MobiDB-lite"/>
    </source>
</evidence>
<keyword evidence="2" id="KW-0732">Signal</keyword>
<proteinExistence type="predicted"/>
<dbReference type="EMBL" id="JACOPO010000002">
    <property type="protein sequence ID" value="MBC5722106.1"/>
    <property type="molecule type" value="Genomic_DNA"/>
</dbReference>
<feature type="signal peptide" evidence="2">
    <location>
        <begin position="1"/>
        <end position="29"/>
    </location>
</feature>
<feature type="chain" id="PRO_5038526455" evidence="2">
    <location>
        <begin position="30"/>
        <end position="350"/>
    </location>
</feature>
<protein>
    <submittedName>
        <fullName evidence="3">TAXI family TRAP transporter solute-binding subunit</fullName>
    </submittedName>
</protein>
<dbReference type="Proteomes" id="UP000628736">
    <property type="component" value="Unassembled WGS sequence"/>
</dbReference>
<evidence type="ECO:0000313" key="3">
    <source>
        <dbReference type="EMBL" id="MBC5722106.1"/>
    </source>
</evidence>
<evidence type="ECO:0000313" key="4">
    <source>
        <dbReference type="Proteomes" id="UP000628736"/>
    </source>
</evidence>
<dbReference type="Gene3D" id="3.40.190.10">
    <property type="entry name" value="Periplasmic binding protein-like II"/>
    <property type="match status" value="2"/>
</dbReference>
<dbReference type="CDD" id="cd13520">
    <property type="entry name" value="PBP2_TAXI_TRAP"/>
    <property type="match status" value="1"/>
</dbReference>
<dbReference type="Pfam" id="PF16868">
    <property type="entry name" value="NMT1_3"/>
    <property type="match status" value="1"/>
</dbReference>
<organism evidence="3 4">
    <name type="scientific">Flintibacter hominis</name>
    <dbReference type="NCBI Taxonomy" id="2763048"/>
    <lineage>
        <taxon>Bacteria</taxon>
        <taxon>Bacillati</taxon>
        <taxon>Bacillota</taxon>
        <taxon>Clostridia</taxon>
        <taxon>Eubacteriales</taxon>
        <taxon>Flintibacter</taxon>
    </lineage>
</organism>
<dbReference type="PANTHER" id="PTHR42941:SF1">
    <property type="entry name" value="SLL1037 PROTEIN"/>
    <property type="match status" value="1"/>
</dbReference>
<feature type="region of interest" description="Disordered" evidence="1">
    <location>
        <begin position="39"/>
        <end position="58"/>
    </location>
</feature>
<reference evidence="3" key="1">
    <citation type="submission" date="2020-08" db="EMBL/GenBank/DDBJ databases">
        <title>Genome public.</title>
        <authorList>
            <person name="Liu C."/>
            <person name="Sun Q."/>
        </authorList>
    </citation>
    <scope>NUCLEOTIDE SEQUENCE</scope>
    <source>
        <strain evidence="3">NSJ-23</strain>
    </source>
</reference>
<dbReference type="AlphaFoldDB" id="A0A8J6MCR0"/>
<dbReference type="NCBIfam" id="TIGR02122">
    <property type="entry name" value="TRAP_TAXI"/>
    <property type="match status" value="1"/>
</dbReference>
<dbReference type="InterPro" id="IPR011852">
    <property type="entry name" value="TRAP_TAXI"/>
</dbReference>
<name>A0A8J6MCR0_9FIRM</name>
<evidence type="ECO:0000256" key="2">
    <source>
        <dbReference type="SAM" id="SignalP"/>
    </source>
</evidence>
<comment type="caution">
    <text evidence="3">The sequence shown here is derived from an EMBL/GenBank/DDBJ whole genome shotgun (WGS) entry which is preliminary data.</text>
</comment>
<feature type="compositionally biased region" description="Low complexity" evidence="1">
    <location>
        <begin position="39"/>
        <end position="55"/>
    </location>
</feature>
<keyword evidence="4" id="KW-1185">Reference proteome</keyword>